<accession>A0A0F2LRE7</accession>
<dbReference type="AlphaFoldDB" id="A0A0F2LRE7"/>
<dbReference type="EMBL" id="AXCR01000012">
    <property type="protein sequence ID" value="KJR80103.1"/>
    <property type="molecule type" value="Genomic_DNA"/>
</dbReference>
<keyword evidence="2" id="KW-0812">Transmembrane</keyword>
<reference evidence="3 4" key="1">
    <citation type="journal article" date="2014" name="BMC Genomics">
        <title>Comparative genomics of the major fungal agents of human and animal Sporotrichosis: Sporothrix schenckii and Sporothrix brasiliensis.</title>
        <authorList>
            <person name="Teixeira M.M."/>
            <person name="de Almeida L.G."/>
            <person name="Kubitschek-Barreira P."/>
            <person name="Alves F.L."/>
            <person name="Kioshima E.S."/>
            <person name="Abadio A.K."/>
            <person name="Fernandes L."/>
            <person name="Derengowski L.S."/>
            <person name="Ferreira K.S."/>
            <person name="Souza R.C."/>
            <person name="Ruiz J.C."/>
            <person name="de Andrade N.C."/>
            <person name="Paes H.C."/>
            <person name="Nicola A.M."/>
            <person name="Albuquerque P."/>
            <person name="Gerber A.L."/>
            <person name="Martins V.P."/>
            <person name="Peconick L.D."/>
            <person name="Neto A.V."/>
            <person name="Chaucanez C.B."/>
            <person name="Silva P.A."/>
            <person name="Cunha O.L."/>
            <person name="de Oliveira F.F."/>
            <person name="dos Santos T.C."/>
            <person name="Barros A.L."/>
            <person name="Soares M.A."/>
            <person name="de Oliveira L.M."/>
            <person name="Marini M.M."/>
            <person name="Villalobos-Duno H."/>
            <person name="Cunha M.M."/>
            <person name="de Hoog S."/>
            <person name="da Silveira J.F."/>
            <person name="Henrissat B."/>
            <person name="Nino-Vega G.A."/>
            <person name="Cisalpino P.S."/>
            <person name="Mora-Montes H.M."/>
            <person name="Almeida S.R."/>
            <person name="Stajich J.E."/>
            <person name="Lopes-Bezerra L.M."/>
            <person name="Vasconcelos A.T."/>
            <person name="Felipe M.S."/>
        </authorList>
    </citation>
    <scope>NUCLEOTIDE SEQUENCE [LARGE SCALE GENOMIC DNA]</scope>
    <source>
        <strain evidence="3 4">1099-18</strain>
    </source>
</reference>
<proteinExistence type="predicted"/>
<dbReference type="VEuPathDB" id="FungiDB:SPSK_00514"/>
<dbReference type="RefSeq" id="XP_016582779.1">
    <property type="nucleotide sequence ID" value="XM_016727481.1"/>
</dbReference>
<sequence>MGSSYGGTEHVRRGRARQKSRQDADPGLFVEITGAKDSTKAKPTKRTKQPTGAPVVPPRYWPRVSRGSGPASFLFWLPPGDTIVMVLGGVALVVDIIVACVGPLIWSPAALSIFIVGTAPAAGPHLPSIPLLVPFLFIYPLLWFTPVSLFSHAPGELDVSHCFDHDDTKRTTRITISFSRSSLLHRLQTPYTSTMLLKTSTALAILAAASQVVAEPQPYAARKLMSVRDMFGVVRRDGADSYTPSQSYCGIGETCAQACGAGYETCSSTDDAIHCYDPSNQQVCCPDGSGNSCDAGYYCSGTEKGETVCCPNSQSLAECAAAYHVKGSLTRETAKPTSSSASSSIISSSSVSSSSSSSSVNSTTSTAATKPTGHHGHHANGTVVTSYSTSFTTTSCLTSTAGTAAPTNANNFTTSHGGPSPTASQVATSAGGFIKPAGAAAAILAAVFTFLL</sequence>
<evidence type="ECO:0000256" key="1">
    <source>
        <dbReference type="SAM" id="MobiDB-lite"/>
    </source>
</evidence>
<feature type="region of interest" description="Disordered" evidence="1">
    <location>
        <begin position="1"/>
        <end position="61"/>
    </location>
</feature>
<gene>
    <name evidence="3" type="ORF">SPSK_00514</name>
</gene>
<dbReference type="OrthoDB" id="5409186at2759"/>
<evidence type="ECO:0008006" key="5">
    <source>
        <dbReference type="Google" id="ProtNLM"/>
    </source>
</evidence>
<feature type="region of interest" description="Disordered" evidence="1">
    <location>
        <begin position="408"/>
        <end position="427"/>
    </location>
</feature>
<feature type="compositionally biased region" description="Low complexity" evidence="1">
    <location>
        <begin position="337"/>
        <end position="369"/>
    </location>
</feature>
<evidence type="ECO:0000313" key="3">
    <source>
        <dbReference type="EMBL" id="KJR80103.1"/>
    </source>
</evidence>
<protein>
    <recommendedName>
        <fullName evidence="5">Prp 4 CRoW domain-containing protein</fullName>
    </recommendedName>
</protein>
<organism evidence="3 4">
    <name type="scientific">Sporothrix schenckii 1099-18</name>
    <dbReference type="NCBI Taxonomy" id="1397361"/>
    <lineage>
        <taxon>Eukaryota</taxon>
        <taxon>Fungi</taxon>
        <taxon>Dikarya</taxon>
        <taxon>Ascomycota</taxon>
        <taxon>Pezizomycotina</taxon>
        <taxon>Sordariomycetes</taxon>
        <taxon>Sordariomycetidae</taxon>
        <taxon>Ophiostomatales</taxon>
        <taxon>Ophiostomataceae</taxon>
        <taxon>Sporothrix</taxon>
    </lineage>
</organism>
<dbReference type="Proteomes" id="UP000033710">
    <property type="component" value="Unassembled WGS sequence"/>
</dbReference>
<feature type="compositionally biased region" description="Polar residues" evidence="1">
    <location>
        <begin position="415"/>
        <end position="427"/>
    </location>
</feature>
<keyword evidence="2" id="KW-0472">Membrane</keyword>
<dbReference type="GeneID" id="27662758"/>
<comment type="caution">
    <text evidence="3">The sequence shown here is derived from an EMBL/GenBank/DDBJ whole genome shotgun (WGS) entry which is preliminary data.</text>
</comment>
<feature type="transmembrane region" description="Helical" evidence="2">
    <location>
        <begin position="83"/>
        <end position="106"/>
    </location>
</feature>
<feature type="region of interest" description="Disordered" evidence="1">
    <location>
        <begin position="330"/>
        <end position="381"/>
    </location>
</feature>
<name>A0A0F2LRE7_SPOSC</name>
<evidence type="ECO:0000256" key="2">
    <source>
        <dbReference type="SAM" id="Phobius"/>
    </source>
</evidence>
<keyword evidence="2" id="KW-1133">Transmembrane helix</keyword>
<evidence type="ECO:0000313" key="4">
    <source>
        <dbReference type="Proteomes" id="UP000033710"/>
    </source>
</evidence>
<dbReference type="KEGG" id="ssck:SPSK_00514"/>
<reference evidence="3 4" key="2">
    <citation type="journal article" date="2015" name="Eukaryot. Cell">
        <title>Asexual propagation of a virulent clone complex in a human and feline outbreak of sporotrichosis.</title>
        <authorList>
            <person name="Teixeira Mde M."/>
            <person name="Rodrigues A.M."/>
            <person name="Tsui C.K."/>
            <person name="de Almeida L.G."/>
            <person name="Van Diepeningen A.D."/>
            <person name="van den Ende B.G."/>
            <person name="Fernandes G.F."/>
            <person name="Kano R."/>
            <person name="Hamelin R.C."/>
            <person name="Lopes-Bezerra L.M."/>
            <person name="Vasconcelos A.T."/>
            <person name="de Hoog S."/>
            <person name="de Camargo Z.P."/>
            <person name="Felipe M.S."/>
        </authorList>
    </citation>
    <scope>NUCLEOTIDE SEQUENCE [LARGE SCALE GENOMIC DNA]</scope>
    <source>
        <strain evidence="3 4">1099-18</strain>
    </source>
</reference>